<dbReference type="Pfam" id="PF13384">
    <property type="entry name" value="HTH_23"/>
    <property type="match status" value="1"/>
</dbReference>
<dbReference type="Proteomes" id="UP001292094">
    <property type="component" value="Unassembled WGS sequence"/>
</dbReference>
<protein>
    <recommendedName>
        <fullName evidence="4">Resolvase HTH domain-containing protein</fullName>
    </recommendedName>
</protein>
<dbReference type="InterPro" id="IPR009057">
    <property type="entry name" value="Homeodomain-like_sf"/>
</dbReference>
<reference evidence="2" key="1">
    <citation type="submission" date="2023-11" db="EMBL/GenBank/DDBJ databases">
        <title>Genome assemblies of two species of porcelain crab, Petrolisthes cinctipes and Petrolisthes manimaculis (Anomura: Porcellanidae).</title>
        <authorList>
            <person name="Angst P."/>
        </authorList>
    </citation>
    <scope>NUCLEOTIDE SEQUENCE</scope>
    <source>
        <strain evidence="2">PB745_02</strain>
        <tissue evidence="2">Gill</tissue>
    </source>
</reference>
<comment type="caution">
    <text evidence="2">The sequence shown here is derived from an EMBL/GenBank/DDBJ whole genome shotgun (WGS) entry which is preliminary data.</text>
</comment>
<comment type="subcellular location">
    <subcellularLocation>
        <location evidence="1">Nucleus</location>
    </subcellularLocation>
</comment>
<organism evidence="2 3">
    <name type="scientific">Petrolisthes manimaculis</name>
    <dbReference type="NCBI Taxonomy" id="1843537"/>
    <lineage>
        <taxon>Eukaryota</taxon>
        <taxon>Metazoa</taxon>
        <taxon>Ecdysozoa</taxon>
        <taxon>Arthropoda</taxon>
        <taxon>Crustacea</taxon>
        <taxon>Multicrustacea</taxon>
        <taxon>Malacostraca</taxon>
        <taxon>Eumalacostraca</taxon>
        <taxon>Eucarida</taxon>
        <taxon>Decapoda</taxon>
        <taxon>Pleocyemata</taxon>
        <taxon>Anomura</taxon>
        <taxon>Galatheoidea</taxon>
        <taxon>Porcellanidae</taxon>
        <taxon>Petrolisthes</taxon>
    </lineage>
</organism>
<evidence type="ECO:0000313" key="2">
    <source>
        <dbReference type="EMBL" id="KAK4304358.1"/>
    </source>
</evidence>
<dbReference type="InterPro" id="IPR036388">
    <property type="entry name" value="WH-like_DNA-bd_sf"/>
</dbReference>
<proteinExistence type="predicted"/>
<dbReference type="Gene3D" id="1.10.10.10">
    <property type="entry name" value="Winged helix-like DNA-binding domain superfamily/Winged helix DNA-binding domain"/>
    <property type="match status" value="1"/>
</dbReference>
<dbReference type="GO" id="GO:0005634">
    <property type="term" value="C:nucleus"/>
    <property type="evidence" value="ECO:0007669"/>
    <property type="project" value="UniProtKB-SubCell"/>
</dbReference>
<dbReference type="EMBL" id="JAWZYT010002440">
    <property type="protein sequence ID" value="KAK4304358.1"/>
    <property type="molecule type" value="Genomic_DNA"/>
</dbReference>
<name>A0AAE1PA66_9EUCA</name>
<evidence type="ECO:0000256" key="1">
    <source>
        <dbReference type="ARBA" id="ARBA00004123"/>
    </source>
</evidence>
<gene>
    <name evidence="2" type="ORF">Pmani_023686</name>
</gene>
<keyword evidence="3" id="KW-1185">Reference proteome</keyword>
<accession>A0AAE1PA66</accession>
<sequence>MDTQGRRYTRAVKADILQIIRMWVAGMSAKAIAGRMGISVRTVYRRINRLQTNSFDSPQPYQRCLTNFIYRNTNAIKDSAVYKPISLQNLHAGSSFCLYLPLRPEVVGRDITTTARMLQVSSGSAIFQYAKVRHPSA</sequence>
<dbReference type="SUPFAM" id="SSF46689">
    <property type="entry name" value="Homeodomain-like"/>
    <property type="match status" value="1"/>
</dbReference>
<evidence type="ECO:0008006" key="4">
    <source>
        <dbReference type="Google" id="ProtNLM"/>
    </source>
</evidence>
<dbReference type="AlphaFoldDB" id="A0AAE1PA66"/>
<evidence type="ECO:0000313" key="3">
    <source>
        <dbReference type="Proteomes" id="UP001292094"/>
    </source>
</evidence>